<comment type="caution">
    <text evidence="1">The sequence shown here is derived from an EMBL/GenBank/DDBJ whole genome shotgun (WGS) entry which is preliminary data.</text>
</comment>
<organism evidence="1 2">
    <name type="scientific">Nepenthes gracilis</name>
    <name type="common">Slender pitcher plant</name>
    <dbReference type="NCBI Taxonomy" id="150966"/>
    <lineage>
        <taxon>Eukaryota</taxon>
        <taxon>Viridiplantae</taxon>
        <taxon>Streptophyta</taxon>
        <taxon>Embryophyta</taxon>
        <taxon>Tracheophyta</taxon>
        <taxon>Spermatophyta</taxon>
        <taxon>Magnoliopsida</taxon>
        <taxon>eudicotyledons</taxon>
        <taxon>Gunneridae</taxon>
        <taxon>Pentapetalae</taxon>
        <taxon>Caryophyllales</taxon>
        <taxon>Nepenthaceae</taxon>
        <taxon>Nepenthes</taxon>
    </lineage>
</organism>
<dbReference type="InterPro" id="IPR039537">
    <property type="entry name" value="Retrotran_Ty1/copia-like"/>
</dbReference>
<dbReference type="GO" id="GO:0003676">
    <property type="term" value="F:nucleic acid binding"/>
    <property type="evidence" value="ECO:0007669"/>
    <property type="project" value="InterPro"/>
</dbReference>
<protein>
    <submittedName>
        <fullName evidence="1">Uncharacterized protein</fullName>
    </submittedName>
</protein>
<dbReference type="SUPFAM" id="SSF53098">
    <property type="entry name" value="Ribonuclease H-like"/>
    <property type="match status" value="1"/>
</dbReference>
<evidence type="ECO:0000313" key="1">
    <source>
        <dbReference type="EMBL" id="GMH10411.1"/>
    </source>
</evidence>
<evidence type="ECO:0000313" key="2">
    <source>
        <dbReference type="Proteomes" id="UP001279734"/>
    </source>
</evidence>
<dbReference type="EMBL" id="BSYO01000010">
    <property type="protein sequence ID" value="GMH10411.1"/>
    <property type="molecule type" value="Genomic_DNA"/>
</dbReference>
<proteinExistence type="predicted"/>
<dbReference type="InterPro" id="IPR012337">
    <property type="entry name" value="RNaseH-like_sf"/>
</dbReference>
<keyword evidence="2" id="KW-1185">Reference proteome</keyword>
<dbReference type="Proteomes" id="UP001279734">
    <property type="component" value="Unassembled WGS sequence"/>
</dbReference>
<dbReference type="PANTHER" id="PTHR42648">
    <property type="entry name" value="TRANSPOSASE, PUTATIVE-RELATED"/>
    <property type="match status" value="1"/>
</dbReference>
<dbReference type="AlphaFoldDB" id="A0AAD3XN45"/>
<sequence length="113" mass="12860">MNRTLLERVRCMLSEAKLPTSFWTEALKMATYIINRSPSKSLNGEMSEKIWSVVEPSYDHLQDITFVDDETIEDIGKKTKSDTGWVDKVSVKVVRLIPLQDEDNGLGVVENNN</sequence>
<dbReference type="Gene3D" id="3.30.420.10">
    <property type="entry name" value="Ribonuclease H-like superfamily/Ribonuclease H"/>
    <property type="match status" value="1"/>
</dbReference>
<dbReference type="PANTHER" id="PTHR42648:SF28">
    <property type="entry name" value="TRANSPOSON-ENCODED PROTEIN WITH RIBONUCLEASE H-LIKE AND RETROVIRUS ZINC FINGER-LIKE DOMAINS"/>
    <property type="match status" value="1"/>
</dbReference>
<accession>A0AAD3XN45</accession>
<name>A0AAD3XN45_NEPGR</name>
<gene>
    <name evidence="1" type="ORF">Nepgr_012252</name>
</gene>
<reference evidence="1" key="1">
    <citation type="submission" date="2023-05" db="EMBL/GenBank/DDBJ databases">
        <title>Nepenthes gracilis genome sequencing.</title>
        <authorList>
            <person name="Fukushima K."/>
        </authorList>
    </citation>
    <scope>NUCLEOTIDE SEQUENCE</scope>
    <source>
        <strain evidence="1">SING2019-196</strain>
    </source>
</reference>
<dbReference type="InterPro" id="IPR036397">
    <property type="entry name" value="RNaseH_sf"/>
</dbReference>